<dbReference type="AlphaFoldDB" id="D9SN25"/>
<dbReference type="RefSeq" id="WP_010076889.1">
    <property type="nucleotide sequence ID" value="NC_014393.1"/>
</dbReference>
<dbReference type="STRING" id="573061.Clocel_2148"/>
<dbReference type="Proteomes" id="UP000002730">
    <property type="component" value="Chromosome"/>
</dbReference>
<reference evidence="2 3" key="1">
    <citation type="submission" date="2010-08" db="EMBL/GenBank/DDBJ databases">
        <title>Complete sequence of Clostridium cellulovorans 743B.</title>
        <authorList>
            <consortium name="US DOE Joint Genome Institute"/>
            <person name="Lucas S."/>
            <person name="Copeland A."/>
            <person name="Lapidus A."/>
            <person name="Cheng J.-F."/>
            <person name="Bruce D."/>
            <person name="Goodwin L."/>
            <person name="Pitluck S."/>
            <person name="Chertkov O."/>
            <person name="Detter J.C."/>
            <person name="Han C."/>
            <person name="Tapia R."/>
            <person name="Land M."/>
            <person name="Hauser L."/>
            <person name="Chang Y.-J."/>
            <person name="Jeffries C."/>
            <person name="Kyrpides N."/>
            <person name="Ivanova N."/>
            <person name="Mikhailova N."/>
            <person name="Hemme C.L."/>
            <person name="Woyke T."/>
        </authorList>
    </citation>
    <scope>NUCLEOTIDE SEQUENCE [LARGE SCALE GENOMIC DNA]</scope>
    <source>
        <strain evidence="3">ATCC 35296 / DSM 3052 / OCM 3 / 743B</strain>
    </source>
</reference>
<proteinExistence type="predicted"/>
<dbReference type="KEGG" id="ccb:Clocel_2148"/>
<sequence>MDNKIRLSNGHNNSIGCIVNECKFHSRDNYCELERINVVKHEATANTVECTDCGSFEKM</sequence>
<evidence type="ECO:0000313" key="3">
    <source>
        <dbReference type="Proteomes" id="UP000002730"/>
    </source>
</evidence>
<name>D9SN25_CLOC7</name>
<dbReference type="Pfam" id="PF07561">
    <property type="entry name" value="DUF1540"/>
    <property type="match status" value="1"/>
</dbReference>
<evidence type="ECO:0000259" key="1">
    <source>
        <dbReference type="Pfam" id="PF07561"/>
    </source>
</evidence>
<accession>D9SN25</accession>
<dbReference type="OrthoDB" id="1756089at2"/>
<keyword evidence="3" id="KW-1185">Reference proteome</keyword>
<feature type="domain" description="DUF1540" evidence="1">
    <location>
        <begin position="15"/>
        <end position="56"/>
    </location>
</feature>
<evidence type="ECO:0000313" key="2">
    <source>
        <dbReference type="EMBL" id="ADL51891.1"/>
    </source>
</evidence>
<dbReference type="HOGENOM" id="CLU_201605_0_0_9"/>
<organism evidence="2 3">
    <name type="scientific">Clostridium cellulovorans (strain ATCC 35296 / DSM 3052 / OCM 3 / 743B)</name>
    <dbReference type="NCBI Taxonomy" id="573061"/>
    <lineage>
        <taxon>Bacteria</taxon>
        <taxon>Bacillati</taxon>
        <taxon>Bacillota</taxon>
        <taxon>Clostridia</taxon>
        <taxon>Eubacteriales</taxon>
        <taxon>Clostridiaceae</taxon>
        <taxon>Clostridium</taxon>
    </lineage>
</organism>
<dbReference type="InterPro" id="IPR011437">
    <property type="entry name" value="DUF1540"/>
</dbReference>
<dbReference type="EMBL" id="CP002160">
    <property type="protein sequence ID" value="ADL51891.1"/>
    <property type="molecule type" value="Genomic_DNA"/>
</dbReference>
<gene>
    <name evidence="2" type="ordered locus">Clocel_2148</name>
</gene>
<protein>
    <recommendedName>
        <fullName evidence="1">DUF1540 domain-containing protein</fullName>
    </recommendedName>
</protein>